<organism evidence="8 9">
    <name type="scientific">Pseudomonas kermanshahensis</name>
    <dbReference type="NCBI Taxonomy" id="2745482"/>
    <lineage>
        <taxon>Bacteria</taxon>
        <taxon>Pseudomonadati</taxon>
        <taxon>Pseudomonadota</taxon>
        <taxon>Gammaproteobacteria</taxon>
        <taxon>Pseudomonadales</taxon>
        <taxon>Pseudomonadaceae</taxon>
        <taxon>Pseudomonas</taxon>
    </lineage>
</organism>
<comment type="caution">
    <text evidence="8">The sequence shown here is derived from an EMBL/GenBank/DDBJ whole genome shotgun (WGS) entry which is preliminary data.</text>
</comment>
<dbReference type="Proteomes" id="UP001377692">
    <property type="component" value="Unassembled WGS sequence"/>
</dbReference>
<evidence type="ECO:0000313" key="9">
    <source>
        <dbReference type="Proteomes" id="UP001377692"/>
    </source>
</evidence>
<evidence type="ECO:0000256" key="6">
    <source>
        <dbReference type="PROSITE-ProRule" id="PRU01398"/>
    </source>
</evidence>
<keyword evidence="6" id="KW-0964">Secreted</keyword>
<dbReference type="EC" id="2.3.2.27" evidence="2"/>
<dbReference type="Pfam" id="PF14496">
    <property type="entry name" value="NEL"/>
    <property type="match status" value="1"/>
</dbReference>
<keyword evidence="6" id="KW-1035">Host cytoplasm</keyword>
<comment type="similarity">
    <text evidence="6">Belongs to the LRR-containing bacterial E3 ligase family.</text>
</comment>
<evidence type="ECO:0000256" key="2">
    <source>
        <dbReference type="ARBA" id="ARBA00012483"/>
    </source>
</evidence>
<comment type="PTM">
    <text evidence="6">Ubiquitinated in the presence of host E1 ubiquitin-activating enzyme, E2 ubiquitin-conjugating enzyme and ubiquitin.</text>
</comment>
<dbReference type="InterPro" id="IPR003591">
    <property type="entry name" value="Leu-rich_rpt_typical-subtyp"/>
</dbReference>
<dbReference type="InterPro" id="IPR050216">
    <property type="entry name" value="LRR_domain-containing"/>
</dbReference>
<keyword evidence="6" id="KW-0833">Ubl conjugation pathway</keyword>
<dbReference type="PROSITE" id="PS51450">
    <property type="entry name" value="LRR"/>
    <property type="match status" value="1"/>
</dbReference>
<dbReference type="EMBL" id="JBBHLD010000002">
    <property type="protein sequence ID" value="MEJ5903899.1"/>
    <property type="molecule type" value="Genomic_DNA"/>
</dbReference>
<dbReference type="InterPro" id="IPR001611">
    <property type="entry name" value="Leu-rich_rpt"/>
</dbReference>
<evidence type="ECO:0000259" key="7">
    <source>
        <dbReference type="PROSITE" id="PS52053"/>
    </source>
</evidence>
<comment type="catalytic activity">
    <reaction evidence="1">
        <text>S-ubiquitinyl-[E2 ubiquitin-conjugating enzyme]-L-cysteine + [acceptor protein]-L-lysine = [E2 ubiquitin-conjugating enzyme]-L-cysteine + N(6)-ubiquitinyl-[acceptor protein]-L-lysine.</text>
        <dbReference type="EC" id="2.3.2.27"/>
    </reaction>
</comment>
<evidence type="ECO:0000256" key="5">
    <source>
        <dbReference type="ARBA" id="ARBA00023026"/>
    </source>
</evidence>
<dbReference type="Pfam" id="PF20178">
    <property type="entry name" value="ToxA_N"/>
    <property type="match status" value="1"/>
</dbReference>
<keyword evidence="6" id="KW-0808">Transferase</keyword>
<keyword evidence="5" id="KW-0843">Virulence</keyword>
<evidence type="ECO:0000256" key="3">
    <source>
        <dbReference type="ARBA" id="ARBA00022614"/>
    </source>
</evidence>
<accession>A0ABU8R206</accession>
<dbReference type="PROSITE" id="PS52053">
    <property type="entry name" value="NEL"/>
    <property type="match status" value="1"/>
</dbReference>
<sequence>MSHLHPHHVGLIQQRLPGWLRQTSPHQREALKTHLLHSHRATRALQKALAPLQSVEAFCRPLLKDALAHWYPGVSLPPLDTTVLTERTTGHLRSRSWLEAALQNLQADTPVRLYANQDAPELEQLDTVRFVKGVRRLDLGQRYLDHLREHVDTADFRALLREQDRAAFAAELLSAQLQGHIDSRGEALGEAALAGAREVQTLGGARRLQCGYLSLLGFPLSGALLLRLEPHGQTEPCLLYLPGDTQGALHQYSSLQAVGTALTKRLWEEPFRVYFKRFVSHAQQPAFAARLRHILYPRYPYAALYPTPPTLEKGESFNWINRLFPSPHDLWQETLDKNARLPLDFTPWPGECFTARASNQVQTTLADAVTLAVPTAQFDAAAQTARLLGWLGVGLTVLNVASFFVPALGEVMLVVGGAQIVGEFLEGVHALNEGETEAAISHLFGVLNSLLQVAALGAVHSAVQLAGPLENWTRLPGRTGQRLWHGDLRPFTREAPWPPGTPGADGLHHWQGQPWINLEGKAMPLEKAPDSRWQLAHAKGHQRAPRLLGNGQVPWLLEHEQPLAWDAAKLVRRIANSGPAVSDETLLRALHCSGFSEAAVRRVVVDQEAAPALLLDCLQALGATDTPSAASTDAATLLLGRDFPSLSRRAKAEILANTRTKDLALGQRRGRLPLSVAETARAYQHEARLDRALLRFYQHSGPVQDRDALAVGFLRRLAGWTGEVYLELREGNLQGPRLQGTDAQGRAGKTVVRDDRGYQPYDEHGQPLAGHTTLYQAILNALPDSERIALGLQIHDPLPLRDALFEQAAGNRTYAAKQLGMAPVRTLYRRPTRLAPGGRVGYPLSGRGRGWLNDDELFDTQYPSRHPGDREWLRQRLRLEAGESPGAFTRLLEQLREEYQRLNTTLDGWVNDTEGLAMDTLEQRTAARTEAARRIRQAWRREGVEADQLELALEAQDLGALPTLPTRLEHVRWLTVVDSPHGEAINLDGFLQAFPGVRNLDLASNRLRLLPGALAQMAELETLDLQCNVVALQEAHNIDLLTRLPRLQRLNLSGGLESLPVAALQRLGQLQHLYALRADLNRLALQTEHFEALQGWPALAELSLGSCEITLTAESRAALGRLNQLHSLRLGENPLQLAPDVTGWQHLQTLDLDRAGITQWPEGLPGLMNQRPLVLRSLDLSGNRLVDAPELHDTAFAEAIRSGDEGTCYDFDDNPFSEQAQRSLFGAGLTAIPDMEALEDEAWVIELPPELEAHREANAEDAEWAPVYRLTERMAQTPEYLANPVRTRERIVHVLRTLTREDVGDAGWGLAELREQVLTEINDAAEACVDQASLLFQRVETQVSVWRSVAAAHPGATDEAVAVSVATGLARQGRLDERIGALCNARRARRQALSDAQNDSERQAAPALVAEDDLSDAHLSDPQTPPDEIEIALVARIALRERLGLPEQPGQIAFGYLAQLSEATLQRLALAVETEADAAFLARWASEQPFWRAWVRRLRPEPFETLARDWEAASEYYTELSEPTTAPGAYRGPAVPLAFITALERETHTVPGLAWRVEGTLQRIDLVSGRYSGEDELYALAGRLLLSTRQQARDQLYRQLTQALFQAA</sequence>
<proteinExistence type="inferred from homology"/>
<feature type="active site" description="Glycyl thioester intermediate" evidence="6">
    <location>
        <position position="1328"/>
    </location>
</feature>
<protein>
    <recommendedName>
        <fullName evidence="2">RING-type E3 ubiquitin transferase</fullName>
        <ecNumber evidence="2">2.3.2.27</ecNumber>
    </recommendedName>
</protein>
<dbReference type="PANTHER" id="PTHR48051">
    <property type="match status" value="1"/>
</dbReference>
<dbReference type="InterPro" id="IPR032675">
    <property type="entry name" value="LRR_dom_sf"/>
</dbReference>
<dbReference type="RefSeq" id="WP_339548734.1">
    <property type="nucleotide sequence ID" value="NZ_JBBHLD010000002.1"/>
</dbReference>
<evidence type="ECO:0000313" key="8">
    <source>
        <dbReference type="EMBL" id="MEJ5903899.1"/>
    </source>
</evidence>
<keyword evidence="9" id="KW-1185">Reference proteome</keyword>
<reference evidence="8 9" key="1">
    <citation type="submission" date="2024-02" db="EMBL/GenBank/DDBJ databases">
        <title>Identification of pathogenicity and growth-promoting functions of Pseudomonas putida variants.</title>
        <authorList>
            <person name="Sun J."/>
        </authorList>
    </citation>
    <scope>NUCLEOTIDE SEQUENCE [LARGE SCALE GENOMIC DNA]</scope>
    <source>
        <strain evidence="8 9">A04</strain>
    </source>
</reference>
<dbReference type="SUPFAM" id="SSF52058">
    <property type="entry name" value="L domain-like"/>
    <property type="match status" value="1"/>
</dbReference>
<keyword evidence="6" id="KW-0832">Ubl conjugation</keyword>
<dbReference type="PANTHER" id="PTHR48051:SF54">
    <property type="entry name" value="LEUCINE-RICH REPEAT-CONTAINING PROTEIN"/>
    <property type="match status" value="1"/>
</dbReference>
<name>A0ABU8R206_9PSED</name>
<dbReference type="InterPro" id="IPR046673">
    <property type="entry name" value="ToxA_N"/>
</dbReference>
<gene>
    <name evidence="8" type="ORF">V7V80_04310</name>
</gene>
<keyword evidence="4" id="KW-0677">Repeat</keyword>
<dbReference type="SMART" id="SM00369">
    <property type="entry name" value="LRR_TYP"/>
    <property type="match status" value="5"/>
</dbReference>
<dbReference type="Gene3D" id="1.20.58.360">
    <property type="entry name" value="Shigella T3SS effector IpaH defines"/>
    <property type="match status" value="1"/>
</dbReference>
<dbReference type="InterPro" id="IPR029487">
    <property type="entry name" value="NEL_dom"/>
</dbReference>
<evidence type="ECO:0000256" key="4">
    <source>
        <dbReference type="ARBA" id="ARBA00022737"/>
    </source>
</evidence>
<feature type="domain" description="NEL" evidence="7">
    <location>
        <begin position="1235"/>
        <end position="1608"/>
    </location>
</feature>
<dbReference type="Gene3D" id="3.80.10.10">
    <property type="entry name" value="Ribonuclease Inhibitor"/>
    <property type="match status" value="2"/>
</dbReference>
<evidence type="ECO:0000256" key="1">
    <source>
        <dbReference type="ARBA" id="ARBA00000900"/>
    </source>
</evidence>
<keyword evidence="3" id="KW-0433">Leucine-rich repeat</keyword>